<dbReference type="NCBIfam" id="NF045542">
    <property type="entry name" value="Clp_rel_HeadMat"/>
    <property type="match status" value="1"/>
</dbReference>
<keyword evidence="4 8" id="KW-0378">Hydrolase</keyword>
<gene>
    <name evidence="8" type="ORF">ACFO9E_18200</name>
</gene>
<evidence type="ECO:0000256" key="3">
    <source>
        <dbReference type="ARBA" id="ARBA00022670"/>
    </source>
</evidence>
<dbReference type="SUPFAM" id="SSF52096">
    <property type="entry name" value="ClpP/crotonase"/>
    <property type="match status" value="1"/>
</dbReference>
<proteinExistence type="inferred from homology"/>
<dbReference type="GO" id="GO:0008233">
    <property type="term" value="F:peptidase activity"/>
    <property type="evidence" value="ECO:0007669"/>
    <property type="project" value="UniProtKB-KW"/>
</dbReference>
<dbReference type="RefSeq" id="WP_381196858.1">
    <property type="nucleotide sequence ID" value="NZ_JBHSFE010000014.1"/>
</dbReference>
<dbReference type="Proteomes" id="UP001595993">
    <property type="component" value="Unassembled WGS sequence"/>
</dbReference>
<dbReference type="InterPro" id="IPR023562">
    <property type="entry name" value="ClpP/TepA"/>
</dbReference>
<accession>A0ABV9G603</accession>
<sequence length="267" mass="28845">MYTLKTARPKAQLREGRTDWYRIKNLGGGAAEVAIYDEIGWFGVTAADFINELKTVTASEITVRLNSPGGDVFDGIAILNALRSHKARVTVSVDGLAASIASVIAMAGDTVIMQPQSQLMIHDAMSLSVGNAADMAEMAEQLNRQSDNIASVYASRAGGSPEEWRERMRVESWFTAQEAVEAGLADEVAPLPKEREEKPLAASWDLSIFNFAGREQAPTPVIPPRNAAPEQPEAAPTEPQSPPVPAFDIEAFRAAVREGVLNREAVK</sequence>
<evidence type="ECO:0000256" key="4">
    <source>
        <dbReference type="ARBA" id="ARBA00022801"/>
    </source>
</evidence>
<dbReference type="InterPro" id="IPR029045">
    <property type="entry name" value="ClpP/crotonase-like_dom_sf"/>
</dbReference>
<keyword evidence="2" id="KW-0963">Cytoplasm</keyword>
<keyword evidence="9" id="KW-1185">Reference proteome</keyword>
<dbReference type="PANTHER" id="PTHR10381:SF70">
    <property type="entry name" value="ATP-DEPENDENT CLP PROTEASE PROTEOLYTIC SUBUNIT"/>
    <property type="match status" value="1"/>
</dbReference>
<evidence type="ECO:0000313" key="8">
    <source>
        <dbReference type="EMBL" id="MFC4609731.1"/>
    </source>
</evidence>
<keyword evidence="5" id="KW-0720">Serine protease</keyword>
<comment type="caution">
    <text evidence="8">The sequence shown here is derived from an EMBL/GenBank/DDBJ whole genome shotgun (WGS) entry which is preliminary data.</text>
</comment>
<dbReference type="InterPro" id="IPR001907">
    <property type="entry name" value="ClpP"/>
</dbReference>
<dbReference type="GO" id="GO:0006508">
    <property type="term" value="P:proteolysis"/>
    <property type="evidence" value="ECO:0007669"/>
    <property type="project" value="UniProtKB-KW"/>
</dbReference>
<organism evidence="8 9">
    <name type="scientific">Streptomyces maoxianensis</name>
    <dbReference type="NCBI Taxonomy" id="1459942"/>
    <lineage>
        <taxon>Bacteria</taxon>
        <taxon>Bacillati</taxon>
        <taxon>Actinomycetota</taxon>
        <taxon>Actinomycetes</taxon>
        <taxon>Kitasatosporales</taxon>
        <taxon>Streptomycetaceae</taxon>
        <taxon>Streptomyces</taxon>
    </lineage>
</organism>
<comment type="similarity">
    <text evidence="1 6">Belongs to the peptidase S14 family.</text>
</comment>
<evidence type="ECO:0000256" key="1">
    <source>
        <dbReference type="ARBA" id="ARBA00007039"/>
    </source>
</evidence>
<dbReference type="PRINTS" id="PR00127">
    <property type="entry name" value="CLPPROTEASEP"/>
</dbReference>
<evidence type="ECO:0000313" key="9">
    <source>
        <dbReference type="Proteomes" id="UP001595993"/>
    </source>
</evidence>
<keyword evidence="3 8" id="KW-0645">Protease</keyword>
<dbReference type="PANTHER" id="PTHR10381">
    <property type="entry name" value="ATP-DEPENDENT CLP PROTEASE PROTEOLYTIC SUBUNIT"/>
    <property type="match status" value="1"/>
</dbReference>
<evidence type="ECO:0000256" key="6">
    <source>
        <dbReference type="RuleBase" id="RU003567"/>
    </source>
</evidence>
<dbReference type="Pfam" id="PF00574">
    <property type="entry name" value="CLP_protease"/>
    <property type="match status" value="1"/>
</dbReference>
<dbReference type="CDD" id="cd07016">
    <property type="entry name" value="S14_ClpP_1"/>
    <property type="match status" value="1"/>
</dbReference>
<name>A0ABV9G603_9ACTN</name>
<dbReference type="Gene3D" id="3.90.226.10">
    <property type="entry name" value="2-enoyl-CoA Hydratase, Chain A, domain 1"/>
    <property type="match status" value="1"/>
</dbReference>
<dbReference type="EMBL" id="JBHSFE010000014">
    <property type="protein sequence ID" value="MFC4609731.1"/>
    <property type="molecule type" value="Genomic_DNA"/>
</dbReference>
<evidence type="ECO:0000256" key="7">
    <source>
        <dbReference type="SAM" id="MobiDB-lite"/>
    </source>
</evidence>
<protein>
    <recommendedName>
        <fullName evidence="6">ATP-dependent Clp protease proteolytic subunit</fullName>
    </recommendedName>
</protein>
<feature type="region of interest" description="Disordered" evidence="7">
    <location>
        <begin position="216"/>
        <end position="247"/>
    </location>
</feature>
<evidence type="ECO:0000256" key="5">
    <source>
        <dbReference type="ARBA" id="ARBA00022825"/>
    </source>
</evidence>
<feature type="compositionally biased region" description="Low complexity" evidence="7">
    <location>
        <begin position="224"/>
        <end position="238"/>
    </location>
</feature>
<reference evidence="9" key="1">
    <citation type="journal article" date="2019" name="Int. J. Syst. Evol. Microbiol.">
        <title>The Global Catalogue of Microorganisms (GCM) 10K type strain sequencing project: providing services to taxonomists for standard genome sequencing and annotation.</title>
        <authorList>
            <consortium name="The Broad Institute Genomics Platform"/>
            <consortium name="The Broad Institute Genome Sequencing Center for Infectious Disease"/>
            <person name="Wu L."/>
            <person name="Ma J."/>
        </authorList>
    </citation>
    <scope>NUCLEOTIDE SEQUENCE [LARGE SCALE GENOMIC DNA]</scope>
    <source>
        <strain evidence="9">CGMCC 4.7139</strain>
    </source>
</reference>
<evidence type="ECO:0000256" key="2">
    <source>
        <dbReference type="ARBA" id="ARBA00022490"/>
    </source>
</evidence>